<dbReference type="eggNOG" id="COG1670">
    <property type="taxonomic scope" value="Bacteria"/>
</dbReference>
<protein>
    <recommendedName>
        <fullName evidence="1">N-acetyltransferase domain-containing protein</fullName>
    </recommendedName>
</protein>
<organism evidence="2 3">
    <name type="scientific">Mobilicoccus pelagius NBRC 104925</name>
    <dbReference type="NCBI Taxonomy" id="1089455"/>
    <lineage>
        <taxon>Bacteria</taxon>
        <taxon>Bacillati</taxon>
        <taxon>Actinomycetota</taxon>
        <taxon>Actinomycetes</taxon>
        <taxon>Micrococcales</taxon>
        <taxon>Dermatophilaceae</taxon>
        <taxon>Mobilicoccus</taxon>
    </lineage>
</organism>
<gene>
    <name evidence="2" type="ORF">MOPEL_007_00410</name>
</gene>
<dbReference type="PANTHER" id="PTHR43441:SF2">
    <property type="entry name" value="FAMILY ACETYLTRANSFERASE, PUTATIVE (AFU_ORTHOLOGUE AFUA_7G00850)-RELATED"/>
    <property type="match status" value="1"/>
</dbReference>
<dbReference type="PROSITE" id="PS51186">
    <property type="entry name" value="GNAT"/>
    <property type="match status" value="1"/>
</dbReference>
<accession>H5UNB6</accession>
<name>H5UNB6_9MICO</name>
<reference evidence="2 3" key="1">
    <citation type="submission" date="2012-02" db="EMBL/GenBank/DDBJ databases">
        <title>Whole genome shotgun sequence of Mobilicoccus pelagius NBRC 104925.</title>
        <authorList>
            <person name="Yoshida Y."/>
            <person name="Hosoyama A."/>
            <person name="Tsuchikane K."/>
            <person name="Katsumata H."/>
            <person name="Yamazaki S."/>
            <person name="Fujita N."/>
        </authorList>
    </citation>
    <scope>NUCLEOTIDE SEQUENCE [LARGE SCALE GENOMIC DNA]</scope>
    <source>
        <strain evidence="2 3">NBRC 104925</strain>
    </source>
</reference>
<dbReference type="SUPFAM" id="SSF55729">
    <property type="entry name" value="Acyl-CoA N-acyltransferases (Nat)"/>
    <property type="match status" value="1"/>
</dbReference>
<evidence type="ECO:0000259" key="1">
    <source>
        <dbReference type="PROSITE" id="PS51186"/>
    </source>
</evidence>
<dbReference type="EMBL" id="BAFE01000007">
    <property type="protein sequence ID" value="GAB47224.1"/>
    <property type="molecule type" value="Genomic_DNA"/>
</dbReference>
<evidence type="ECO:0000313" key="2">
    <source>
        <dbReference type="EMBL" id="GAB47224.1"/>
    </source>
</evidence>
<dbReference type="GO" id="GO:0008999">
    <property type="term" value="F:protein-N-terminal-alanine acetyltransferase activity"/>
    <property type="evidence" value="ECO:0007669"/>
    <property type="project" value="TreeGrafter"/>
</dbReference>
<dbReference type="AlphaFoldDB" id="H5UNB6"/>
<evidence type="ECO:0000313" key="3">
    <source>
        <dbReference type="Proteomes" id="UP000004367"/>
    </source>
</evidence>
<dbReference type="InterPro" id="IPR051908">
    <property type="entry name" value="Ribosomal_N-acetyltransferase"/>
</dbReference>
<feature type="domain" description="N-acetyltransferase" evidence="1">
    <location>
        <begin position="28"/>
        <end position="190"/>
    </location>
</feature>
<dbReference type="Gene3D" id="3.40.630.30">
    <property type="match status" value="1"/>
</dbReference>
<dbReference type="PANTHER" id="PTHR43441">
    <property type="entry name" value="RIBOSOMAL-PROTEIN-SERINE ACETYLTRANSFERASE"/>
    <property type="match status" value="1"/>
</dbReference>
<keyword evidence="3" id="KW-1185">Reference proteome</keyword>
<dbReference type="Proteomes" id="UP000004367">
    <property type="component" value="Unassembled WGS sequence"/>
</dbReference>
<dbReference type="RefSeq" id="WP_009481122.1">
    <property type="nucleotide sequence ID" value="NZ_BAFE01000007.1"/>
</dbReference>
<proteinExistence type="predicted"/>
<dbReference type="InterPro" id="IPR000182">
    <property type="entry name" value="GNAT_dom"/>
</dbReference>
<sequence>MPLSAELRPLSAVGERVRVDTVVETDVPAYRRAVETSRERIRPWNPVNPDDLAFHLRRQSDEHRTFLVRALPHVRVRGHDIVGKVNLTGIQRGRAFSGVLGYDAYDPYAGKGLFAEGLRLVVDVAFAPMPHGLGLNRVEAAVQPGNVRSAGLLRSLGFRRRGAYPRYLWLADAEGRDAWRDHVVYGVDRYDWPAEPYDRDDVAGPVVVVEAGAGEPGPRDVAAARALAAEMGVPVLRPTGPATGRPDAAWAERLADAATGAVVLVGRGGGVPSTGAPWAHTAVTTADLDGPSAVTRVALDAHRLAHATRR</sequence>
<dbReference type="STRING" id="1089455.MOPEL_007_00410"/>
<comment type="caution">
    <text evidence="2">The sequence shown here is derived from an EMBL/GenBank/DDBJ whole genome shotgun (WGS) entry which is preliminary data.</text>
</comment>
<dbReference type="GO" id="GO:1990189">
    <property type="term" value="F:protein N-terminal-serine acetyltransferase activity"/>
    <property type="evidence" value="ECO:0007669"/>
    <property type="project" value="TreeGrafter"/>
</dbReference>
<dbReference type="Pfam" id="PF13302">
    <property type="entry name" value="Acetyltransf_3"/>
    <property type="match status" value="1"/>
</dbReference>
<dbReference type="GO" id="GO:0005737">
    <property type="term" value="C:cytoplasm"/>
    <property type="evidence" value="ECO:0007669"/>
    <property type="project" value="TreeGrafter"/>
</dbReference>
<dbReference type="InterPro" id="IPR016181">
    <property type="entry name" value="Acyl_CoA_acyltransferase"/>
</dbReference>